<name>A0A3G2T315_9GAMM</name>
<protein>
    <submittedName>
        <fullName evidence="1">Uncharacterized protein</fullName>
    </submittedName>
</protein>
<evidence type="ECO:0000313" key="2">
    <source>
        <dbReference type="Proteomes" id="UP000279962"/>
    </source>
</evidence>
<accession>A0A3G2T315</accession>
<dbReference type="AlphaFoldDB" id="A0A3G2T315"/>
<dbReference type="EMBL" id="CP033133">
    <property type="protein sequence ID" value="AYO54146.1"/>
    <property type="molecule type" value="Genomic_DNA"/>
</dbReference>
<gene>
    <name evidence="1" type="ORF">CDG68_11075</name>
</gene>
<reference evidence="1 2" key="1">
    <citation type="submission" date="2018-10" db="EMBL/GenBank/DDBJ databases">
        <title>The complete genome of Acinetobacter wuhouensis strain WCHAW010062.</title>
        <authorList>
            <person name="Hu Y."/>
            <person name="Long H."/>
            <person name="Feng Y."/>
            <person name="Zong Z."/>
        </authorList>
    </citation>
    <scope>NUCLEOTIDE SEQUENCE [LARGE SCALE GENOMIC DNA]</scope>
    <source>
        <strain evidence="1 2">WCHAW010062</strain>
    </source>
</reference>
<dbReference type="Proteomes" id="UP000279962">
    <property type="component" value="Chromosome"/>
</dbReference>
<proteinExistence type="predicted"/>
<organism evidence="1 2">
    <name type="scientific">Acinetobacter wuhouensis</name>
    <dbReference type="NCBI Taxonomy" id="1879050"/>
    <lineage>
        <taxon>Bacteria</taxon>
        <taxon>Pseudomonadati</taxon>
        <taxon>Pseudomonadota</taxon>
        <taxon>Gammaproteobacteria</taxon>
        <taxon>Moraxellales</taxon>
        <taxon>Moraxellaceae</taxon>
        <taxon>Acinetobacter</taxon>
    </lineage>
</organism>
<sequence length="364" mass="42325">MAILLINGCSNHQDHVDIQLDLYSSYGTMTQQKKNAILSKTQIAQANYKSTVVIPRITGSLERCGFLRLPCLTNDVITQEIKGSVNPQTHSISFKIPEHIKWLYKLESISYSLPNPDQKSSDSLPGHQLEIRRTDALDIYIRKQQAVSVGTAYEGLQGTLTISSKDFAEFQYVPDVIASDNQKPPYHFARHHRYAGYMDNTNIRTIPNVQSFDYTEKFVKSIPNIETVYEAKKYTAELDHQFFENYVIRAKLKENETCKAYGDFEYNLFYINQKLVNLKTVITDMQDCKTHYRSFSRFENDQIEHYDHDINDNKTNQFNYAEWNYLCPKKIESRLGNCELKKPSTKDIDDLEKNARQVKQWFST</sequence>
<evidence type="ECO:0000313" key="1">
    <source>
        <dbReference type="EMBL" id="AYO54146.1"/>
    </source>
</evidence>